<keyword evidence="8" id="KW-1185">Reference proteome</keyword>
<evidence type="ECO:0000313" key="7">
    <source>
        <dbReference type="EMBL" id="QPM91938.1"/>
    </source>
</evidence>
<dbReference type="KEGG" id="palw:PSAL_032000"/>
<keyword evidence="2 5" id="KW-0812">Transmembrane</keyword>
<feature type="domain" description="Lipopolysaccharide assembly protein A" evidence="6">
    <location>
        <begin position="24"/>
        <end position="95"/>
    </location>
</feature>
<organism evidence="7 8">
    <name type="scientific">Pseudooceanicola algae</name>
    <dbReference type="NCBI Taxonomy" id="1537215"/>
    <lineage>
        <taxon>Bacteria</taxon>
        <taxon>Pseudomonadati</taxon>
        <taxon>Pseudomonadota</taxon>
        <taxon>Alphaproteobacteria</taxon>
        <taxon>Rhodobacterales</taxon>
        <taxon>Paracoccaceae</taxon>
        <taxon>Pseudooceanicola</taxon>
    </lineage>
</organism>
<dbReference type="AlphaFoldDB" id="A0A418SJN6"/>
<accession>A0A418SJN6</accession>
<protein>
    <recommendedName>
        <fullName evidence="6">Lipopolysaccharide assembly protein A domain-containing protein</fullName>
    </recommendedName>
</protein>
<evidence type="ECO:0000256" key="4">
    <source>
        <dbReference type="ARBA" id="ARBA00023136"/>
    </source>
</evidence>
<dbReference type="Pfam" id="PF06305">
    <property type="entry name" value="LapA_dom"/>
    <property type="match status" value="1"/>
</dbReference>
<evidence type="ECO:0000256" key="5">
    <source>
        <dbReference type="SAM" id="Phobius"/>
    </source>
</evidence>
<keyword evidence="3 5" id="KW-1133">Transmembrane helix</keyword>
<evidence type="ECO:0000259" key="6">
    <source>
        <dbReference type="Pfam" id="PF06305"/>
    </source>
</evidence>
<dbReference type="OrthoDB" id="7689797at2"/>
<evidence type="ECO:0000256" key="1">
    <source>
        <dbReference type="ARBA" id="ARBA00022475"/>
    </source>
</evidence>
<proteinExistence type="predicted"/>
<evidence type="ECO:0000313" key="8">
    <source>
        <dbReference type="Proteomes" id="UP000283786"/>
    </source>
</evidence>
<keyword evidence="4 5" id="KW-0472">Membrane</keyword>
<reference evidence="7 8" key="1">
    <citation type="submission" date="2020-08" db="EMBL/GenBank/DDBJ databases">
        <title>Genome sequence of Rhodobacteraceae bacterium Lw-13e.</title>
        <authorList>
            <person name="Poehlein A."/>
            <person name="Wolter L."/>
            <person name="Daniel R."/>
            <person name="Brinkhoff T."/>
        </authorList>
    </citation>
    <scope>NUCLEOTIDE SEQUENCE [LARGE SCALE GENOMIC DNA]</scope>
    <source>
        <strain evidence="7 8">Lw-13e</strain>
    </source>
</reference>
<name>A0A418SJN6_9RHOB</name>
<dbReference type="GO" id="GO:0005886">
    <property type="term" value="C:plasma membrane"/>
    <property type="evidence" value="ECO:0007669"/>
    <property type="project" value="InterPro"/>
</dbReference>
<dbReference type="Proteomes" id="UP000283786">
    <property type="component" value="Chromosome"/>
</dbReference>
<dbReference type="RefSeq" id="WP_119838285.1">
    <property type="nucleotide sequence ID" value="NZ_CP060436.1"/>
</dbReference>
<keyword evidence="1" id="KW-1003">Cell membrane</keyword>
<evidence type="ECO:0000256" key="3">
    <source>
        <dbReference type="ARBA" id="ARBA00022989"/>
    </source>
</evidence>
<feature type="transmembrane region" description="Helical" evidence="5">
    <location>
        <begin position="49"/>
        <end position="69"/>
    </location>
</feature>
<sequence>MMKYIRYGLEAVIALVLISIAVANRDLVTIQLLPEGLAEIAHINPSVTLPLFLIILAGILVGLLIGFVWEWRREHKHRVAARKKDREAHQLKREVTKLKGEKVKGQDDVLALLD</sequence>
<dbReference type="InterPro" id="IPR010445">
    <property type="entry name" value="LapA_dom"/>
</dbReference>
<gene>
    <name evidence="7" type="ORF">PSAL_032000</name>
</gene>
<evidence type="ECO:0000256" key="2">
    <source>
        <dbReference type="ARBA" id="ARBA00022692"/>
    </source>
</evidence>
<dbReference type="EMBL" id="CP060436">
    <property type="protein sequence ID" value="QPM91938.1"/>
    <property type="molecule type" value="Genomic_DNA"/>
</dbReference>